<evidence type="ECO:0000256" key="3">
    <source>
        <dbReference type="ARBA" id="ARBA00023015"/>
    </source>
</evidence>
<dbReference type="PANTHER" id="PTHR30173">
    <property type="entry name" value="SIGMA 19 FACTOR"/>
    <property type="match status" value="1"/>
</dbReference>
<dbReference type="GO" id="GO:0003677">
    <property type="term" value="F:DNA binding"/>
    <property type="evidence" value="ECO:0007669"/>
    <property type="project" value="InterPro"/>
</dbReference>
<comment type="caution">
    <text evidence="8">The sequence shown here is derived from an EMBL/GenBank/DDBJ whole genome shotgun (WGS) entry which is preliminary data.</text>
</comment>
<dbReference type="InterPro" id="IPR013325">
    <property type="entry name" value="RNA_pol_sigma_r2"/>
</dbReference>
<dbReference type="Gene3D" id="1.10.1740.10">
    <property type="match status" value="1"/>
</dbReference>
<dbReference type="Pfam" id="PF04542">
    <property type="entry name" value="Sigma70_r2"/>
    <property type="match status" value="1"/>
</dbReference>
<keyword evidence="9" id="KW-1185">Reference proteome</keyword>
<dbReference type="GO" id="GO:0016987">
    <property type="term" value="F:sigma factor activity"/>
    <property type="evidence" value="ECO:0007669"/>
    <property type="project" value="UniProtKB-KW"/>
</dbReference>
<dbReference type="Proteomes" id="UP000050867">
    <property type="component" value="Unassembled WGS sequence"/>
</dbReference>
<dbReference type="GO" id="GO:0006352">
    <property type="term" value="P:DNA-templated transcription initiation"/>
    <property type="evidence" value="ECO:0007669"/>
    <property type="project" value="InterPro"/>
</dbReference>
<evidence type="ECO:0000313" key="8">
    <source>
        <dbReference type="EMBL" id="KRV50938.1"/>
    </source>
</evidence>
<keyword evidence="5" id="KW-0804">Transcription</keyword>
<feature type="domain" description="RNA polymerase sigma factor 70 region 4 type 2" evidence="7">
    <location>
        <begin position="108"/>
        <end position="158"/>
    </location>
</feature>
<sequence>MAELEDFDGCRGHLWGIAYRIMGTASDADDAVQEAWLRWQRVDRGEVADARGFLTTVVSRICYDLLGSARARRETYVGQWLPEPLLSGHGSGPSPEDRVTLDESVGLALLTVLERLTPAERTAFVLHDVFAVPFPEIAEVVGRTPDAVRQLASRARRRVQEQAPKRSVDRAEHRRALDAFVAATLHGNLEDLMEVLDPEVVWRADGGGLIAAGPRPVEGAEKVARLVFGVMRRGDPRELDFRVLDVNGTPGLVVVDPRGEKTGVYAFTVADGLITEVDAVLNPEKLRHLDL</sequence>
<feature type="domain" description="RNA polymerase sigma-70 region 2" evidence="6">
    <location>
        <begin position="11"/>
        <end position="70"/>
    </location>
</feature>
<dbReference type="EMBL" id="LLZU01000003">
    <property type="protein sequence ID" value="KRV50938.1"/>
    <property type="molecule type" value="Genomic_DNA"/>
</dbReference>
<dbReference type="AlphaFoldDB" id="A0A0T6LY07"/>
<dbReference type="InterPro" id="IPR036388">
    <property type="entry name" value="WH-like_DNA-bd_sf"/>
</dbReference>
<dbReference type="InterPro" id="IPR013249">
    <property type="entry name" value="RNA_pol_sigma70_r4_t2"/>
</dbReference>
<evidence type="ECO:0000313" key="9">
    <source>
        <dbReference type="Proteomes" id="UP000050867"/>
    </source>
</evidence>
<evidence type="ECO:0000256" key="5">
    <source>
        <dbReference type="ARBA" id="ARBA00023163"/>
    </source>
</evidence>
<organism evidence="8 9">
    <name type="scientific">Wenjunlia vitaminophila</name>
    <name type="common">Streptomyces vitaminophilus</name>
    <dbReference type="NCBI Taxonomy" id="76728"/>
    <lineage>
        <taxon>Bacteria</taxon>
        <taxon>Bacillati</taxon>
        <taxon>Actinomycetota</taxon>
        <taxon>Actinomycetes</taxon>
        <taxon>Kitasatosporales</taxon>
        <taxon>Streptomycetaceae</taxon>
        <taxon>Wenjunlia</taxon>
    </lineage>
</organism>
<evidence type="ECO:0000259" key="7">
    <source>
        <dbReference type="Pfam" id="PF08281"/>
    </source>
</evidence>
<dbReference type="SUPFAM" id="SSF88659">
    <property type="entry name" value="Sigma3 and sigma4 domains of RNA polymerase sigma factors"/>
    <property type="match status" value="1"/>
</dbReference>
<dbReference type="Pfam" id="PF08281">
    <property type="entry name" value="Sigma70_r4_2"/>
    <property type="match status" value="1"/>
</dbReference>
<reference evidence="8 9" key="1">
    <citation type="submission" date="2015-10" db="EMBL/GenBank/DDBJ databases">
        <title>Draft genome sequence of pyrrolomycin-producing Streptomyces vitaminophilus.</title>
        <authorList>
            <person name="Graham D.E."/>
            <person name="Mahan K.M."/>
            <person name="Klingeman D.M."/>
            <person name="Hettich R.L."/>
            <person name="Parry R.J."/>
        </authorList>
    </citation>
    <scope>NUCLEOTIDE SEQUENCE [LARGE SCALE GENOMIC DNA]</scope>
    <source>
        <strain evidence="8 9">ATCC 31673</strain>
    </source>
</reference>
<dbReference type="SUPFAM" id="SSF88946">
    <property type="entry name" value="Sigma2 domain of RNA polymerase sigma factors"/>
    <property type="match status" value="1"/>
</dbReference>
<dbReference type="eggNOG" id="COG1595">
    <property type="taxonomic scope" value="Bacteria"/>
</dbReference>
<evidence type="ECO:0000256" key="2">
    <source>
        <dbReference type="ARBA" id="ARBA00011344"/>
    </source>
</evidence>
<dbReference type="InterPro" id="IPR014284">
    <property type="entry name" value="RNA_pol_sigma-70_dom"/>
</dbReference>
<comment type="similarity">
    <text evidence="1">Belongs to the sigma-70 factor family. ECF subfamily.</text>
</comment>
<dbReference type="InterPro" id="IPR032710">
    <property type="entry name" value="NTF2-like_dom_sf"/>
</dbReference>
<dbReference type="STRING" id="76728.AQ490_13440"/>
<dbReference type="OrthoDB" id="3211555at2"/>
<dbReference type="Gene3D" id="3.10.450.50">
    <property type="match status" value="1"/>
</dbReference>
<name>A0A0T6LY07_WENVI</name>
<protein>
    <submittedName>
        <fullName evidence="8">Siderophore-interacting protein</fullName>
    </submittedName>
</protein>
<dbReference type="InterPro" id="IPR007627">
    <property type="entry name" value="RNA_pol_sigma70_r2"/>
</dbReference>
<dbReference type="NCBIfam" id="NF007214">
    <property type="entry name" value="PRK09636.1"/>
    <property type="match status" value="1"/>
</dbReference>
<evidence type="ECO:0000256" key="1">
    <source>
        <dbReference type="ARBA" id="ARBA00010641"/>
    </source>
</evidence>
<evidence type="ECO:0000259" key="6">
    <source>
        <dbReference type="Pfam" id="PF04542"/>
    </source>
</evidence>
<dbReference type="NCBIfam" id="TIGR02937">
    <property type="entry name" value="sigma70-ECF"/>
    <property type="match status" value="1"/>
</dbReference>
<dbReference type="Gene3D" id="1.10.10.10">
    <property type="entry name" value="Winged helix-like DNA-binding domain superfamily/Winged helix DNA-binding domain"/>
    <property type="match status" value="1"/>
</dbReference>
<dbReference type="InterPro" id="IPR052704">
    <property type="entry name" value="ECF_Sigma-70_Domain"/>
</dbReference>
<keyword evidence="3" id="KW-0805">Transcription regulation</keyword>
<accession>A0A0T6LY07</accession>
<gene>
    <name evidence="8" type="ORF">AQ490_13440</name>
</gene>
<keyword evidence="4" id="KW-0731">Sigma factor</keyword>
<evidence type="ECO:0000256" key="4">
    <source>
        <dbReference type="ARBA" id="ARBA00023082"/>
    </source>
</evidence>
<dbReference type="RefSeq" id="WP_018385781.1">
    <property type="nucleotide sequence ID" value="NZ_LLZU01000003.1"/>
</dbReference>
<proteinExistence type="inferred from homology"/>
<dbReference type="SUPFAM" id="SSF54427">
    <property type="entry name" value="NTF2-like"/>
    <property type="match status" value="1"/>
</dbReference>
<comment type="subunit">
    <text evidence="2">Interacts transiently with the RNA polymerase catalytic core formed by RpoA, RpoB, RpoC and RpoZ (2 alpha, 1 beta, 1 beta' and 1 omega subunit) to form the RNA polymerase holoenzyme that can initiate transcription.</text>
</comment>
<dbReference type="InterPro" id="IPR013324">
    <property type="entry name" value="RNA_pol_sigma_r3/r4-like"/>
</dbReference>
<dbReference type="PANTHER" id="PTHR30173:SF43">
    <property type="entry name" value="ECF RNA POLYMERASE SIGMA FACTOR SIGI-RELATED"/>
    <property type="match status" value="1"/>
</dbReference>